<dbReference type="Proteomes" id="UP000078560">
    <property type="component" value="Unassembled WGS sequence"/>
</dbReference>
<dbReference type="GO" id="GO:0005634">
    <property type="term" value="C:nucleus"/>
    <property type="evidence" value="ECO:0007669"/>
    <property type="project" value="TreeGrafter"/>
</dbReference>
<reference evidence="7" key="1">
    <citation type="submission" date="2016-05" db="EMBL/GenBank/DDBJ databases">
        <authorList>
            <person name="Naeem Raeece"/>
        </authorList>
    </citation>
    <scope>NUCLEOTIDE SEQUENCE [LARGE SCALE GENOMIC DNA]</scope>
</reference>
<dbReference type="PANTHER" id="PTHR12131:SF7">
    <property type="entry name" value="EXOSOME RNA HELICASE MTR4"/>
    <property type="match status" value="1"/>
</dbReference>
<evidence type="ECO:0000256" key="1">
    <source>
        <dbReference type="ARBA" id="ARBA00022741"/>
    </source>
</evidence>
<gene>
    <name evidence="6" type="ORF">POVCU2_0088950</name>
</gene>
<keyword evidence="1" id="KW-0547">Nucleotide-binding</keyword>
<dbReference type="GO" id="GO:0000460">
    <property type="term" value="P:maturation of 5.8S rRNA"/>
    <property type="evidence" value="ECO:0007669"/>
    <property type="project" value="TreeGrafter"/>
</dbReference>
<dbReference type="Gene3D" id="3.40.50.300">
    <property type="entry name" value="P-loop containing nucleotide triphosphate hydrolases"/>
    <property type="match status" value="1"/>
</dbReference>
<dbReference type="GO" id="GO:0016787">
    <property type="term" value="F:hydrolase activity"/>
    <property type="evidence" value="ECO:0007669"/>
    <property type="project" value="UniProtKB-KW"/>
</dbReference>
<keyword evidence="2" id="KW-0378">Hydrolase</keyword>
<protein>
    <submittedName>
        <fullName evidence="6">ATP-dependent RNA helicase, putative</fullName>
    </submittedName>
</protein>
<dbReference type="GO" id="GO:0004386">
    <property type="term" value="F:helicase activity"/>
    <property type="evidence" value="ECO:0007669"/>
    <property type="project" value="UniProtKB-KW"/>
</dbReference>
<proteinExistence type="predicted"/>
<evidence type="ECO:0000313" key="7">
    <source>
        <dbReference type="Proteomes" id="UP000078560"/>
    </source>
</evidence>
<dbReference type="PANTHER" id="PTHR12131">
    <property type="entry name" value="ATP-DEPENDENT RNA AND DNA HELICASE"/>
    <property type="match status" value="1"/>
</dbReference>
<feature type="domain" description="DEAD/DEAH-box helicase" evidence="5">
    <location>
        <begin position="209"/>
        <end position="263"/>
    </location>
</feature>
<dbReference type="GO" id="GO:0003676">
    <property type="term" value="F:nucleic acid binding"/>
    <property type="evidence" value="ECO:0007669"/>
    <property type="project" value="InterPro"/>
</dbReference>
<dbReference type="InterPro" id="IPR050699">
    <property type="entry name" value="RNA-DNA_Helicase"/>
</dbReference>
<sequence length="264" mass="30354">MSENIDDLFNVFEEDETKKNLLNNDKGLNNLNVILEEQNGQDNIDYANERIANNKTTDVEIKENGIEMEINYESPEYNAPIDYKINVDNIISNHKSNNKIKDQIKEEIYNEIGSINGNNNFFNNKIRKKNEENNQTKNGIKTNTHKEPIREKLIENSKTINNDDVLVLEEFGSDVNCIHKCVRPQSYVHNKLNESITPARTYKFELDTFQKKSIECLERNESVLVSAHTSAGKTVIAEYAIALGLRDKQRVIYTSPIKALSNQK</sequence>
<evidence type="ECO:0000259" key="5">
    <source>
        <dbReference type="Pfam" id="PF00270"/>
    </source>
</evidence>
<evidence type="ECO:0000256" key="2">
    <source>
        <dbReference type="ARBA" id="ARBA00022801"/>
    </source>
</evidence>
<dbReference type="AlphaFoldDB" id="A0A1A8WNT8"/>
<name>A0A1A8WNT8_PLAOA</name>
<dbReference type="SUPFAM" id="SSF52540">
    <property type="entry name" value="P-loop containing nucleoside triphosphate hydrolases"/>
    <property type="match status" value="1"/>
</dbReference>
<dbReference type="InterPro" id="IPR011545">
    <property type="entry name" value="DEAD/DEAH_box_helicase_dom"/>
</dbReference>
<evidence type="ECO:0000256" key="3">
    <source>
        <dbReference type="ARBA" id="ARBA00022806"/>
    </source>
</evidence>
<evidence type="ECO:0000256" key="4">
    <source>
        <dbReference type="ARBA" id="ARBA00022840"/>
    </source>
</evidence>
<organism evidence="6 7">
    <name type="scientific">Plasmodium ovale curtisi</name>
    <dbReference type="NCBI Taxonomy" id="864141"/>
    <lineage>
        <taxon>Eukaryota</taxon>
        <taxon>Sar</taxon>
        <taxon>Alveolata</taxon>
        <taxon>Apicomplexa</taxon>
        <taxon>Aconoidasida</taxon>
        <taxon>Haemosporida</taxon>
        <taxon>Plasmodiidae</taxon>
        <taxon>Plasmodium</taxon>
        <taxon>Plasmodium (Plasmodium)</taxon>
    </lineage>
</organism>
<keyword evidence="3 6" id="KW-0347">Helicase</keyword>
<dbReference type="InterPro" id="IPR027417">
    <property type="entry name" value="P-loop_NTPase"/>
</dbReference>
<accession>A0A1A8WNT8</accession>
<dbReference type="Pfam" id="PF00270">
    <property type="entry name" value="DEAD"/>
    <property type="match status" value="1"/>
</dbReference>
<dbReference type="GO" id="GO:0005524">
    <property type="term" value="F:ATP binding"/>
    <property type="evidence" value="ECO:0007669"/>
    <property type="project" value="UniProtKB-KW"/>
</dbReference>
<dbReference type="EMBL" id="FLQU01001810">
    <property type="protein sequence ID" value="SBS94547.1"/>
    <property type="molecule type" value="Genomic_DNA"/>
</dbReference>
<evidence type="ECO:0000313" key="6">
    <source>
        <dbReference type="EMBL" id="SBS94547.1"/>
    </source>
</evidence>
<keyword evidence="4" id="KW-0067">ATP-binding</keyword>